<feature type="compositionally biased region" description="Acidic residues" evidence="1">
    <location>
        <begin position="11"/>
        <end position="21"/>
    </location>
</feature>
<evidence type="ECO:0000313" key="3">
    <source>
        <dbReference type="Proteomes" id="UP000275846"/>
    </source>
</evidence>
<keyword evidence="3" id="KW-1185">Reference proteome</keyword>
<protein>
    <submittedName>
        <fullName evidence="2 4">Uncharacterized protein</fullName>
    </submittedName>
</protein>
<proteinExistence type="predicted"/>
<accession>A0A183SRX9</accession>
<feature type="compositionally biased region" description="Basic and acidic residues" evidence="1">
    <location>
        <begin position="1"/>
        <end position="10"/>
    </location>
</feature>
<feature type="region of interest" description="Disordered" evidence="1">
    <location>
        <begin position="1"/>
        <end position="41"/>
    </location>
</feature>
<organism evidence="4">
    <name type="scientific">Schistocephalus solidus</name>
    <name type="common">Tapeworm</name>
    <dbReference type="NCBI Taxonomy" id="70667"/>
    <lineage>
        <taxon>Eukaryota</taxon>
        <taxon>Metazoa</taxon>
        <taxon>Spiralia</taxon>
        <taxon>Lophotrochozoa</taxon>
        <taxon>Platyhelminthes</taxon>
        <taxon>Cestoda</taxon>
        <taxon>Eucestoda</taxon>
        <taxon>Diphyllobothriidea</taxon>
        <taxon>Diphyllobothriidae</taxon>
        <taxon>Schistocephalus</taxon>
    </lineage>
</organism>
<reference evidence="2 3" key="2">
    <citation type="submission" date="2018-11" db="EMBL/GenBank/DDBJ databases">
        <authorList>
            <consortium name="Pathogen Informatics"/>
        </authorList>
    </citation>
    <scope>NUCLEOTIDE SEQUENCE [LARGE SCALE GENOMIC DNA]</scope>
    <source>
        <strain evidence="2 3">NST_G2</strain>
    </source>
</reference>
<evidence type="ECO:0000313" key="2">
    <source>
        <dbReference type="EMBL" id="VDL93362.1"/>
    </source>
</evidence>
<gene>
    <name evidence="2" type="ORF">SSLN_LOCUS6977</name>
</gene>
<dbReference type="AlphaFoldDB" id="A0A183SRX9"/>
<sequence>MRIFWDRDPIVGDDDEEEDDGGGGGGGGAGGGEDSSLNGLQGELGVQMKGLAIPHGGLQSAEDLADFGDLMRNLFIYSRGAGEYAA</sequence>
<evidence type="ECO:0000256" key="1">
    <source>
        <dbReference type="SAM" id="MobiDB-lite"/>
    </source>
</evidence>
<name>A0A183SRX9_SCHSO</name>
<evidence type="ECO:0000313" key="4">
    <source>
        <dbReference type="WBParaSite" id="SSLN_0000719601-mRNA-1"/>
    </source>
</evidence>
<reference evidence="4" key="1">
    <citation type="submission" date="2016-06" db="UniProtKB">
        <authorList>
            <consortium name="WormBaseParasite"/>
        </authorList>
    </citation>
    <scope>IDENTIFICATION</scope>
</reference>
<dbReference type="WBParaSite" id="SSLN_0000719601-mRNA-1">
    <property type="protein sequence ID" value="SSLN_0000719601-mRNA-1"/>
    <property type="gene ID" value="SSLN_0000719601"/>
</dbReference>
<feature type="compositionally biased region" description="Gly residues" evidence="1">
    <location>
        <begin position="22"/>
        <end position="33"/>
    </location>
</feature>
<dbReference type="Proteomes" id="UP000275846">
    <property type="component" value="Unassembled WGS sequence"/>
</dbReference>
<dbReference type="EMBL" id="UYSU01033929">
    <property type="protein sequence ID" value="VDL93362.1"/>
    <property type="molecule type" value="Genomic_DNA"/>
</dbReference>